<dbReference type="EMBL" id="ABVR01000040">
    <property type="protein sequence ID" value="EEG89832.1"/>
    <property type="molecule type" value="Genomic_DNA"/>
</dbReference>
<evidence type="ECO:0000313" key="1">
    <source>
        <dbReference type="EMBL" id="EEG89832.1"/>
    </source>
</evidence>
<reference evidence="1 2" key="1">
    <citation type="submission" date="2009-02" db="EMBL/GenBank/DDBJ databases">
        <authorList>
            <person name="Fulton L."/>
            <person name="Clifton S."/>
            <person name="Fulton B."/>
            <person name="Xu J."/>
            <person name="Minx P."/>
            <person name="Pepin K.H."/>
            <person name="Johnson M."/>
            <person name="Bhonagiri V."/>
            <person name="Nash W.E."/>
            <person name="Mardis E.R."/>
            <person name="Wilson R.K."/>
        </authorList>
    </citation>
    <scope>NUCLEOTIDE SEQUENCE [LARGE SCALE GENOMIC DNA]</scope>
    <source>
        <strain evidence="1 2">ATCC 27758</strain>
    </source>
</reference>
<gene>
    <name evidence="1" type="ORF">COPCOM_01706</name>
</gene>
<dbReference type="HOGENOM" id="CLU_3232256_0_0_9"/>
<organism evidence="1 2">
    <name type="scientific">Coprococcus comes ATCC 27758</name>
    <dbReference type="NCBI Taxonomy" id="470146"/>
    <lineage>
        <taxon>Bacteria</taxon>
        <taxon>Bacillati</taxon>
        <taxon>Bacillota</taxon>
        <taxon>Clostridia</taxon>
        <taxon>Lachnospirales</taxon>
        <taxon>Lachnospiraceae</taxon>
        <taxon>Coprococcus</taxon>
    </lineage>
</organism>
<accession>C0B980</accession>
<comment type="caution">
    <text evidence="1">The sequence shown here is derived from an EMBL/GenBank/DDBJ whole genome shotgun (WGS) entry which is preliminary data.</text>
</comment>
<evidence type="ECO:0000313" key="2">
    <source>
        <dbReference type="Proteomes" id="UP000003793"/>
    </source>
</evidence>
<sequence length="43" mass="5027">MSGNPVLAERRMNYANKCAIYGDRTEWIRRADEALAEFDRQAH</sequence>
<reference evidence="1 2" key="2">
    <citation type="submission" date="2009-03" db="EMBL/GenBank/DDBJ databases">
        <title>Draft genome sequence of Coprococcus comes (ATCC 27758).</title>
        <authorList>
            <person name="Sudarsanam P."/>
            <person name="Ley R."/>
            <person name="Guruge J."/>
            <person name="Turnbaugh P.J."/>
            <person name="Mahowald M."/>
            <person name="Liep D."/>
            <person name="Gordon J."/>
        </authorList>
    </citation>
    <scope>NUCLEOTIDE SEQUENCE [LARGE SCALE GENOMIC DNA]</scope>
    <source>
        <strain evidence="1 2">ATCC 27758</strain>
    </source>
</reference>
<protein>
    <submittedName>
        <fullName evidence="1">Uncharacterized protein</fullName>
    </submittedName>
</protein>
<name>C0B980_9FIRM</name>
<dbReference type="Proteomes" id="UP000003793">
    <property type="component" value="Unassembled WGS sequence"/>
</dbReference>
<dbReference type="AlphaFoldDB" id="C0B980"/>
<proteinExistence type="predicted"/>